<feature type="compositionally biased region" description="Basic residues" evidence="1">
    <location>
        <begin position="1"/>
        <end position="10"/>
    </location>
</feature>
<evidence type="ECO:0000256" key="1">
    <source>
        <dbReference type="SAM" id="MobiDB-lite"/>
    </source>
</evidence>
<proteinExistence type="predicted"/>
<dbReference type="AlphaFoldDB" id="A0A5K7XE42"/>
<dbReference type="KEGG" id="lpav:PLANPX_4662"/>
<protein>
    <submittedName>
        <fullName evidence="2">Uncharacterized protein</fullName>
    </submittedName>
</protein>
<gene>
    <name evidence="2" type="ORF">PLANPX_4662</name>
</gene>
<feature type="region of interest" description="Disordered" evidence="1">
    <location>
        <begin position="1"/>
        <end position="48"/>
    </location>
</feature>
<sequence length="48" mass="4880">MRAQARRVRSARGADESEKISSGIKGSIGGWGVKSPTAGEIPLAPGSV</sequence>
<reference evidence="3" key="1">
    <citation type="submission" date="2019-10" db="EMBL/GenBank/DDBJ databases">
        <title>Lacipirellula parvula gen. nov., sp. nov., representing a lineage of planctomycetes widespread in freshwater anoxic habitats, and description of the family Lacipirellulaceae.</title>
        <authorList>
            <person name="Dedysh S.N."/>
            <person name="Kulichevskaya I.S."/>
            <person name="Beletsky A.V."/>
            <person name="Rakitin A.L."/>
            <person name="Mardanov A.V."/>
            <person name="Ivanova A.A."/>
            <person name="Saltykova V.X."/>
            <person name="Rijpstra W.I.C."/>
            <person name="Sinninghe Damste J.S."/>
            <person name="Ravin N.V."/>
        </authorList>
    </citation>
    <scope>NUCLEOTIDE SEQUENCE [LARGE SCALE GENOMIC DNA]</scope>
    <source>
        <strain evidence="3">PX69</strain>
    </source>
</reference>
<name>A0A5K7XE42_9BACT</name>
<keyword evidence="3" id="KW-1185">Reference proteome</keyword>
<dbReference type="EMBL" id="AP021861">
    <property type="protein sequence ID" value="BBO35050.1"/>
    <property type="molecule type" value="Genomic_DNA"/>
</dbReference>
<evidence type="ECO:0000313" key="2">
    <source>
        <dbReference type="EMBL" id="BBO35050.1"/>
    </source>
</evidence>
<dbReference type="Proteomes" id="UP000326837">
    <property type="component" value="Chromosome"/>
</dbReference>
<organism evidence="2 3">
    <name type="scientific">Lacipirellula parvula</name>
    <dbReference type="NCBI Taxonomy" id="2650471"/>
    <lineage>
        <taxon>Bacteria</taxon>
        <taxon>Pseudomonadati</taxon>
        <taxon>Planctomycetota</taxon>
        <taxon>Planctomycetia</taxon>
        <taxon>Pirellulales</taxon>
        <taxon>Lacipirellulaceae</taxon>
        <taxon>Lacipirellula</taxon>
    </lineage>
</organism>
<evidence type="ECO:0000313" key="3">
    <source>
        <dbReference type="Proteomes" id="UP000326837"/>
    </source>
</evidence>
<accession>A0A5K7XE42</accession>